<evidence type="ECO:0000256" key="3">
    <source>
        <dbReference type="ARBA" id="ARBA00023125"/>
    </source>
</evidence>
<feature type="compositionally biased region" description="Polar residues" evidence="5">
    <location>
        <begin position="1"/>
        <end position="10"/>
    </location>
</feature>
<dbReference type="NCBIfam" id="TIGR02937">
    <property type="entry name" value="sigma70-ECF"/>
    <property type="match status" value="1"/>
</dbReference>
<dbReference type="Proteomes" id="UP000317093">
    <property type="component" value="Chromosome"/>
</dbReference>
<dbReference type="InterPro" id="IPR000943">
    <property type="entry name" value="RNA_pol_sigma70"/>
</dbReference>
<feature type="domain" description="RNA polymerase sigma-70" evidence="6">
    <location>
        <begin position="293"/>
        <end position="319"/>
    </location>
</feature>
<dbReference type="OrthoDB" id="9780321at2"/>
<dbReference type="PRINTS" id="PR00046">
    <property type="entry name" value="SIGMA70FCT"/>
</dbReference>
<dbReference type="Gene3D" id="1.10.601.10">
    <property type="entry name" value="RNA Polymerase Primary Sigma Factor"/>
    <property type="match status" value="1"/>
</dbReference>
<gene>
    <name evidence="7" type="primary">sigA_2</name>
    <name evidence="7" type="ORF">Pan216_23280</name>
</gene>
<dbReference type="PANTHER" id="PTHR30603">
    <property type="entry name" value="RNA POLYMERASE SIGMA FACTOR RPO"/>
    <property type="match status" value="1"/>
</dbReference>
<dbReference type="PANTHER" id="PTHR30603:SF60">
    <property type="entry name" value="RNA POLYMERASE SIGMA FACTOR RPOD"/>
    <property type="match status" value="1"/>
</dbReference>
<dbReference type="CDD" id="cd06171">
    <property type="entry name" value="Sigma70_r4"/>
    <property type="match status" value="1"/>
</dbReference>
<dbReference type="GO" id="GO:0016987">
    <property type="term" value="F:sigma factor activity"/>
    <property type="evidence" value="ECO:0007669"/>
    <property type="project" value="UniProtKB-KW"/>
</dbReference>
<dbReference type="InterPro" id="IPR014284">
    <property type="entry name" value="RNA_pol_sigma-70_dom"/>
</dbReference>
<dbReference type="Gene3D" id="1.10.10.10">
    <property type="entry name" value="Winged helix-like DNA-binding domain superfamily/Winged helix DNA-binding domain"/>
    <property type="match status" value="1"/>
</dbReference>
<dbReference type="PROSITE" id="PS00716">
    <property type="entry name" value="SIGMA70_2"/>
    <property type="match status" value="1"/>
</dbReference>
<dbReference type="AlphaFoldDB" id="A0A518B3A3"/>
<dbReference type="InterPro" id="IPR007630">
    <property type="entry name" value="RNA_pol_sigma70_r4"/>
</dbReference>
<feature type="compositionally biased region" description="Polar residues" evidence="5">
    <location>
        <begin position="17"/>
        <end position="28"/>
    </location>
</feature>
<organism evidence="7 8">
    <name type="scientific">Kolteria novifilia</name>
    <dbReference type="NCBI Taxonomy" id="2527975"/>
    <lineage>
        <taxon>Bacteria</taxon>
        <taxon>Pseudomonadati</taxon>
        <taxon>Planctomycetota</taxon>
        <taxon>Planctomycetia</taxon>
        <taxon>Kolteriales</taxon>
        <taxon>Kolteriaceae</taxon>
        <taxon>Kolteria</taxon>
    </lineage>
</organism>
<accession>A0A518B3A3</accession>
<dbReference type="InterPro" id="IPR036388">
    <property type="entry name" value="WH-like_DNA-bd_sf"/>
</dbReference>
<evidence type="ECO:0000256" key="5">
    <source>
        <dbReference type="SAM" id="MobiDB-lite"/>
    </source>
</evidence>
<evidence type="ECO:0000313" key="8">
    <source>
        <dbReference type="Proteomes" id="UP000317093"/>
    </source>
</evidence>
<evidence type="ECO:0000256" key="4">
    <source>
        <dbReference type="ARBA" id="ARBA00023163"/>
    </source>
</evidence>
<reference evidence="7 8" key="1">
    <citation type="submission" date="2019-02" db="EMBL/GenBank/DDBJ databases">
        <title>Deep-cultivation of Planctomycetes and their phenomic and genomic characterization uncovers novel biology.</title>
        <authorList>
            <person name="Wiegand S."/>
            <person name="Jogler M."/>
            <person name="Boedeker C."/>
            <person name="Pinto D."/>
            <person name="Vollmers J."/>
            <person name="Rivas-Marin E."/>
            <person name="Kohn T."/>
            <person name="Peeters S.H."/>
            <person name="Heuer A."/>
            <person name="Rast P."/>
            <person name="Oberbeckmann S."/>
            <person name="Bunk B."/>
            <person name="Jeske O."/>
            <person name="Meyerdierks A."/>
            <person name="Storesund J.E."/>
            <person name="Kallscheuer N."/>
            <person name="Luecker S."/>
            <person name="Lage O.M."/>
            <person name="Pohl T."/>
            <person name="Merkel B.J."/>
            <person name="Hornburger P."/>
            <person name="Mueller R.-W."/>
            <person name="Bruemmer F."/>
            <person name="Labrenz M."/>
            <person name="Spormann A.M."/>
            <person name="Op den Camp H."/>
            <person name="Overmann J."/>
            <person name="Amann R."/>
            <person name="Jetten M.S.M."/>
            <person name="Mascher T."/>
            <person name="Medema M.H."/>
            <person name="Devos D.P."/>
            <person name="Kaster A.-K."/>
            <person name="Ovreas L."/>
            <person name="Rohde M."/>
            <person name="Galperin M.Y."/>
            <person name="Jogler C."/>
        </authorList>
    </citation>
    <scope>NUCLEOTIDE SEQUENCE [LARGE SCALE GENOMIC DNA]</scope>
    <source>
        <strain evidence="7 8">Pan216</strain>
    </source>
</reference>
<dbReference type="SUPFAM" id="SSF88946">
    <property type="entry name" value="Sigma2 domain of RNA polymerase sigma factors"/>
    <property type="match status" value="1"/>
</dbReference>
<dbReference type="GO" id="GO:0003677">
    <property type="term" value="F:DNA binding"/>
    <property type="evidence" value="ECO:0007669"/>
    <property type="project" value="UniProtKB-KW"/>
</dbReference>
<name>A0A518B3A3_9BACT</name>
<dbReference type="EMBL" id="CP036279">
    <property type="protein sequence ID" value="QDU61468.1"/>
    <property type="molecule type" value="Genomic_DNA"/>
</dbReference>
<proteinExistence type="predicted"/>
<keyword evidence="4" id="KW-0804">Transcription</keyword>
<dbReference type="InterPro" id="IPR013324">
    <property type="entry name" value="RNA_pol_sigma_r3/r4-like"/>
</dbReference>
<evidence type="ECO:0000256" key="1">
    <source>
        <dbReference type="ARBA" id="ARBA00023015"/>
    </source>
</evidence>
<evidence type="ECO:0000256" key="2">
    <source>
        <dbReference type="ARBA" id="ARBA00023082"/>
    </source>
</evidence>
<protein>
    <submittedName>
        <fullName evidence="7">RNA polymerase sigma factor SigA</fullName>
    </submittedName>
</protein>
<keyword evidence="3" id="KW-0238">DNA-binding</keyword>
<feature type="region of interest" description="Disordered" evidence="5">
    <location>
        <begin position="1"/>
        <end position="35"/>
    </location>
</feature>
<dbReference type="KEGG" id="knv:Pan216_23280"/>
<keyword evidence="8" id="KW-1185">Reference proteome</keyword>
<dbReference type="InterPro" id="IPR007627">
    <property type="entry name" value="RNA_pol_sigma70_r2"/>
</dbReference>
<evidence type="ECO:0000259" key="6">
    <source>
        <dbReference type="PROSITE" id="PS00716"/>
    </source>
</evidence>
<keyword evidence="2" id="KW-0731">Sigma factor</keyword>
<sequence>MTTACRSTPSSRKKTNRVGTVVNQSNARASKPRPSVALLERARQMTETEIEFVDNQDFRKRGAEAEILGAYPVATKPPRRRKPWTPPTDTGLGSYLVRLSDEDLLTKEQEVYLFRKLNYLKYRAECLRRKINVDRPKESALDAIDELLAESREVRGKLINANLRLVVSVAKKFIDPTNTLEELISEGNIALMRAVEKFDYSLGFKFSTYATRAIRNGVNLSSIQQTQRNRRYVTGGDQIFEVTQAADDWDSDDDQRLRDAHGTIVRLLDCLDPSIREVIVARFGLEAPGQAQTLEEIGNRLGVSRERVRQIQVRALRKLRKMAEEEQVEGSEGPPAQDS</sequence>
<dbReference type="Pfam" id="PF04542">
    <property type="entry name" value="Sigma70_r2"/>
    <property type="match status" value="1"/>
</dbReference>
<dbReference type="InterPro" id="IPR013325">
    <property type="entry name" value="RNA_pol_sigma_r2"/>
</dbReference>
<dbReference type="Pfam" id="PF04545">
    <property type="entry name" value="Sigma70_r4"/>
    <property type="match status" value="1"/>
</dbReference>
<dbReference type="SUPFAM" id="SSF88659">
    <property type="entry name" value="Sigma3 and sigma4 domains of RNA polymerase sigma factors"/>
    <property type="match status" value="1"/>
</dbReference>
<keyword evidence="1" id="KW-0805">Transcription regulation</keyword>
<dbReference type="GO" id="GO:0006352">
    <property type="term" value="P:DNA-templated transcription initiation"/>
    <property type="evidence" value="ECO:0007669"/>
    <property type="project" value="InterPro"/>
</dbReference>
<evidence type="ECO:0000313" key="7">
    <source>
        <dbReference type="EMBL" id="QDU61468.1"/>
    </source>
</evidence>
<dbReference type="InterPro" id="IPR050239">
    <property type="entry name" value="Sigma-70_RNA_pol_init_factors"/>
</dbReference>